<dbReference type="GO" id="GO:0004623">
    <property type="term" value="F:phospholipase A2 activity"/>
    <property type="evidence" value="ECO:0007669"/>
    <property type="project" value="InterPro"/>
</dbReference>
<evidence type="ECO:0000313" key="3">
    <source>
        <dbReference type="Proteomes" id="UP000234641"/>
    </source>
</evidence>
<dbReference type="InterPro" id="IPR036444">
    <property type="entry name" value="PLipase_A2_dom_sf"/>
</dbReference>
<dbReference type="RefSeq" id="WP_101553325.1">
    <property type="nucleotide sequence ID" value="NZ_FXYY01000001.1"/>
</dbReference>
<dbReference type="GO" id="GO:0050482">
    <property type="term" value="P:arachidonate secretion"/>
    <property type="evidence" value="ECO:0007669"/>
    <property type="project" value="InterPro"/>
</dbReference>
<dbReference type="InterPro" id="IPR015141">
    <property type="entry name" value="PLipase_A2_prok/fun"/>
</dbReference>
<dbReference type="AlphaFoldDB" id="A0A2H1HHK5"/>
<dbReference type="Gene3D" id="1.20.90.10">
    <property type="entry name" value="Phospholipase A2 domain"/>
    <property type="match status" value="1"/>
</dbReference>
<dbReference type="GeneID" id="303221792"/>
<reference evidence="2 3" key="1">
    <citation type="submission" date="2017-03" db="EMBL/GenBank/DDBJ databases">
        <authorList>
            <person name="Afonso C.L."/>
            <person name="Miller P.J."/>
            <person name="Scott M.A."/>
            <person name="Spackman E."/>
            <person name="Goraichik I."/>
            <person name="Dimitrov K.M."/>
            <person name="Suarez D.L."/>
            <person name="Swayne D.E."/>
        </authorList>
    </citation>
    <scope>NUCLEOTIDE SEQUENCE [LARGE SCALE GENOMIC DNA]</scope>
    <source>
        <strain evidence="2 3">ATCC 9172</strain>
    </source>
</reference>
<feature type="signal peptide" evidence="1">
    <location>
        <begin position="1"/>
        <end position="28"/>
    </location>
</feature>
<evidence type="ECO:0000256" key="1">
    <source>
        <dbReference type="SAM" id="SignalP"/>
    </source>
</evidence>
<keyword evidence="1" id="KW-0732">Signal</keyword>
<sequence length="173" mass="18752">MKVVALTTRYLVALVAVLTLTMTVGVTASSATESEDIDREAVSRLHDALVKARADGIEVEGDISEEALISEFENSGLTAQAAPNGCSTPKALKKAASKWNKLFKPACDKHDRCYSKDSKKDRIRCDTDFRANMKGICKKKKSGKASCYTVAVIYFEAVRAGGKSHYKGKGSPR</sequence>
<feature type="chain" id="PRO_5038513091" evidence="1">
    <location>
        <begin position="29"/>
        <end position="173"/>
    </location>
</feature>
<dbReference type="Proteomes" id="UP000234641">
    <property type="component" value="Unassembled WGS sequence"/>
</dbReference>
<name>A0A2H1HHK5_BRELN</name>
<protein>
    <submittedName>
        <fullName evidence="2">Phospholipase A2</fullName>
    </submittedName>
</protein>
<gene>
    <name evidence="2" type="ORF">BLIN9172_00035</name>
</gene>
<dbReference type="GO" id="GO:0006644">
    <property type="term" value="P:phospholipid metabolic process"/>
    <property type="evidence" value="ECO:0007669"/>
    <property type="project" value="InterPro"/>
</dbReference>
<evidence type="ECO:0000313" key="2">
    <source>
        <dbReference type="EMBL" id="SMX62371.1"/>
    </source>
</evidence>
<accession>A0A2H1HHK5</accession>
<proteinExistence type="predicted"/>
<dbReference type="Pfam" id="PF09056">
    <property type="entry name" value="Phospholip_A2_3"/>
    <property type="match status" value="1"/>
</dbReference>
<dbReference type="SUPFAM" id="SSF48619">
    <property type="entry name" value="Phospholipase A2, PLA2"/>
    <property type="match status" value="1"/>
</dbReference>
<dbReference type="EMBL" id="FXYY01000001">
    <property type="protein sequence ID" value="SMX62371.1"/>
    <property type="molecule type" value="Genomic_DNA"/>
</dbReference>
<organism evidence="2 3">
    <name type="scientific">Brevibacterium linens ATCC 9172</name>
    <dbReference type="NCBI Taxonomy" id="1255617"/>
    <lineage>
        <taxon>Bacteria</taxon>
        <taxon>Bacillati</taxon>
        <taxon>Actinomycetota</taxon>
        <taxon>Actinomycetes</taxon>
        <taxon>Micrococcales</taxon>
        <taxon>Brevibacteriaceae</taxon>
        <taxon>Brevibacterium</taxon>
    </lineage>
</organism>